<proteinExistence type="predicted"/>
<dbReference type="AlphaFoldDB" id="A0A935M8G6"/>
<reference evidence="1 2" key="1">
    <citation type="submission" date="2020-10" db="EMBL/GenBank/DDBJ databases">
        <title>Connecting structure to function with the recovery of over 1000 high-quality activated sludge metagenome-assembled genomes encoding full-length rRNA genes using long-read sequencing.</title>
        <authorList>
            <person name="Singleton C.M."/>
            <person name="Petriglieri F."/>
            <person name="Kristensen J.M."/>
            <person name="Kirkegaard R.H."/>
            <person name="Michaelsen T.Y."/>
            <person name="Andersen M.H."/>
            <person name="Karst S.M."/>
            <person name="Dueholm M.S."/>
            <person name="Nielsen P.H."/>
            <person name="Albertsen M."/>
        </authorList>
    </citation>
    <scope>NUCLEOTIDE SEQUENCE [LARGE SCALE GENOMIC DNA]</scope>
    <source>
        <strain evidence="1">Ega_18-Q3-R5-49_MAXAC.001</strain>
    </source>
</reference>
<organism evidence="1 2">
    <name type="scientific">Candidatus Phosphoribacter hodrii</name>
    <dbReference type="NCBI Taxonomy" id="2953743"/>
    <lineage>
        <taxon>Bacteria</taxon>
        <taxon>Bacillati</taxon>
        <taxon>Actinomycetota</taxon>
        <taxon>Actinomycetes</taxon>
        <taxon>Micrococcales</taxon>
        <taxon>Dermatophilaceae</taxon>
        <taxon>Candidatus Phosphoribacter</taxon>
    </lineage>
</organism>
<dbReference type="Proteomes" id="UP000726105">
    <property type="component" value="Unassembled WGS sequence"/>
</dbReference>
<dbReference type="Gene3D" id="3.40.50.10400">
    <property type="entry name" value="Hypothetical protein PA1492"/>
    <property type="match status" value="1"/>
</dbReference>
<dbReference type="EMBL" id="JADJIB010000016">
    <property type="protein sequence ID" value="MBK7274884.1"/>
    <property type="molecule type" value="Genomic_DNA"/>
</dbReference>
<accession>A0A935M8G6</accession>
<name>A0A935M8G6_9MICO</name>
<comment type="caution">
    <text evidence="1">The sequence shown here is derived from an EMBL/GenBank/DDBJ whole genome shotgun (WGS) entry which is preliminary data.</text>
</comment>
<sequence length="96" mass="9958">MTGLPDLNYPAFNAAEEALTAAGHAVLNPARNGTIVGSNAWQQYMRLSIAQVLQAEAVALLPGWVNSRGATLERRIATALGLLVGAVADFLGGEPS</sequence>
<protein>
    <submittedName>
        <fullName evidence="1">DUF4406 domain-containing protein</fullName>
    </submittedName>
</protein>
<evidence type="ECO:0000313" key="1">
    <source>
        <dbReference type="EMBL" id="MBK7274884.1"/>
    </source>
</evidence>
<dbReference type="Pfam" id="PF14359">
    <property type="entry name" value="DUF4406"/>
    <property type="match status" value="1"/>
</dbReference>
<gene>
    <name evidence="1" type="ORF">IPI13_17665</name>
</gene>
<evidence type="ECO:0000313" key="2">
    <source>
        <dbReference type="Proteomes" id="UP000726105"/>
    </source>
</evidence>
<dbReference type="InterPro" id="IPR025518">
    <property type="entry name" value="DUF4406"/>
</dbReference>
<dbReference type="SUPFAM" id="SSF52309">
    <property type="entry name" value="N-(deoxy)ribosyltransferase-like"/>
    <property type="match status" value="1"/>
</dbReference>